<evidence type="ECO:0000313" key="11">
    <source>
        <dbReference type="Proteomes" id="UP001344817"/>
    </source>
</evidence>
<keyword evidence="2 8" id="KW-1003">Cell membrane</keyword>
<accession>A0ABU7MMJ6</accession>
<dbReference type="InterPro" id="IPR004161">
    <property type="entry name" value="EFTu-like_2"/>
</dbReference>
<dbReference type="SUPFAM" id="SSF50447">
    <property type="entry name" value="Translation proteins"/>
    <property type="match status" value="1"/>
</dbReference>
<reference evidence="10" key="1">
    <citation type="submission" date="2024-01" db="EMBL/GenBank/DDBJ databases">
        <title>Genome sequence of Mycoplasma ciconiae type strain DSM 25251.</title>
        <authorList>
            <person name="Spergser J."/>
        </authorList>
    </citation>
    <scope>NUCLEOTIDE SEQUENCE [LARGE SCALE GENOMIC DNA]</scope>
    <source>
        <strain evidence="10">DSM 25251</strain>
    </source>
</reference>
<dbReference type="InterPro" id="IPR031157">
    <property type="entry name" value="G_TR_CS"/>
</dbReference>
<dbReference type="InterPro" id="IPR005225">
    <property type="entry name" value="Small_GTP-bd"/>
</dbReference>
<dbReference type="Pfam" id="PF03144">
    <property type="entry name" value="GTP_EFTU_D2"/>
    <property type="match status" value="1"/>
</dbReference>
<dbReference type="InterPro" id="IPR000795">
    <property type="entry name" value="T_Tr_GTP-bd_dom"/>
</dbReference>
<comment type="catalytic activity">
    <reaction evidence="8">
        <text>GTP + H2O = GDP + phosphate + H(+)</text>
        <dbReference type="Rhea" id="RHEA:19669"/>
        <dbReference type="ChEBI" id="CHEBI:15377"/>
        <dbReference type="ChEBI" id="CHEBI:15378"/>
        <dbReference type="ChEBI" id="CHEBI:37565"/>
        <dbReference type="ChEBI" id="CHEBI:43474"/>
        <dbReference type="ChEBI" id="CHEBI:58189"/>
        <dbReference type="EC" id="3.6.5.n1"/>
    </reaction>
</comment>
<protein>
    <recommendedName>
        <fullName evidence="8">Elongation factor 4</fullName>
        <shortName evidence="8">EF-4</shortName>
        <ecNumber evidence="8">3.6.5.n1</ecNumber>
    </recommendedName>
    <alternativeName>
        <fullName evidence="8">Ribosomal back-translocase LepA</fullName>
    </alternativeName>
</protein>
<comment type="subcellular location">
    <subcellularLocation>
        <location evidence="8">Cell membrane</location>
        <topology evidence="8">Peripheral membrane protein</topology>
        <orientation evidence="8">Cytoplasmic side</orientation>
    </subcellularLocation>
</comment>
<dbReference type="CDD" id="cd03709">
    <property type="entry name" value="lepA_C"/>
    <property type="match status" value="1"/>
</dbReference>
<dbReference type="EC" id="3.6.5.n1" evidence="8"/>
<dbReference type="InterPro" id="IPR000640">
    <property type="entry name" value="EFG_V-like"/>
</dbReference>
<dbReference type="Gene3D" id="3.30.70.870">
    <property type="entry name" value="Elongation Factor G (Translational Gtpase), domain 3"/>
    <property type="match status" value="1"/>
</dbReference>
<dbReference type="HAMAP" id="MF_00071">
    <property type="entry name" value="LepA"/>
    <property type="match status" value="1"/>
</dbReference>
<dbReference type="Pfam" id="PF06421">
    <property type="entry name" value="LepA_C"/>
    <property type="match status" value="1"/>
</dbReference>
<dbReference type="InterPro" id="IPR027417">
    <property type="entry name" value="P-loop_NTPase"/>
</dbReference>
<name>A0ABU7MMJ6_9BACT</name>
<dbReference type="CDD" id="cd16260">
    <property type="entry name" value="EF4_III"/>
    <property type="match status" value="1"/>
</dbReference>
<dbReference type="CDD" id="cd03699">
    <property type="entry name" value="EF4_II"/>
    <property type="match status" value="1"/>
</dbReference>
<evidence type="ECO:0000256" key="4">
    <source>
        <dbReference type="ARBA" id="ARBA00022801"/>
    </source>
</evidence>
<dbReference type="Gene3D" id="2.40.30.10">
    <property type="entry name" value="Translation factors"/>
    <property type="match status" value="1"/>
</dbReference>
<dbReference type="SUPFAM" id="SSF54980">
    <property type="entry name" value="EF-G C-terminal domain-like"/>
    <property type="match status" value="2"/>
</dbReference>
<dbReference type="RefSeq" id="WP_330500619.1">
    <property type="nucleotide sequence ID" value="NZ_JAZDWZ010000003.1"/>
</dbReference>
<feature type="domain" description="Tr-type G" evidence="9">
    <location>
        <begin position="4"/>
        <end position="181"/>
    </location>
</feature>
<evidence type="ECO:0000256" key="2">
    <source>
        <dbReference type="ARBA" id="ARBA00022475"/>
    </source>
</evidence>
<evidence type="ECO:0000259" key="9">
    <source>
        <dbReference type="PROSITE" id="PS51722"/>
    </source>
</evidence>
<dbReference type="Gene3D" id="3.30.70.2570">
    <property type="entry name" value="Elongation factor 4, C-terminal domain"/>
    <property type="match status" value="1"/>
</dbReference>
<dbReference type="PRINTS" id="PR00315">
    <property type="entry name" value="ELONGATNFCT"/>
</dbReference>
<organism evidence="10 11">
    <name type="scientific">Mycoplasmopsis ciconiae</name>
    <dbReference type="NCBI Taxonomy" id="561067"/>
    <lineage>
        <taxon>Bacteria</taxon>
        <taxon>Bacillati</taxon>
        <taxon>Mycoplasmatota</taxon>
        <taxon>Mycoplasmoidales</taxon>
        <taxon>Metamycoplasmataceae</taxon>
        <taxon>Mycoplasmopsis</taxon>
    </lineage>
</organism>
<proteinExistence type="inferred from homology"/>
<evidence type="ECO:0000256" key="5">
    <source>
        <dbReference type="ARBA" id="ARBA00022917"/>
    </source>
</evidence>
<keyword evidence="10" id="KW-0251">Elongation factor</keyword>
<dbReference type="SUPFAM" id="SSF52540">
    <property type="entry name" value="P-loop containing nucleoside triphosphate hydrolases"/>
    <property type="match status" value="1"/>
</dbReference>
<dbReference type="PROSITE" id="PS51722">
    <property type="entry name" value="G_TR_2"/>
    <property type="match status" value="1"/>
</dbReference>
<evidence type="ECO:0000256" key="6">
    <source>
        <dbReference type="ARBA" id="ARBA00023134"/>
    </source>
</evidence>
<dbReference type="Pfam" id="PF00679">
    <property type="entry name" value="EFG_C"/>
    <property type="match status" value="1"/>
</dbReference>
<evidence type="ECO:0000256" key="8">
    <source>
        <dbReference type="HAMAP-Rule" id="MF_00071"/>
    </source>
</evidence>
<keyword evidence="6 8" id="KW-0342">GTP-binding</keyword>
<dbReference type="InterPro" id="IPR035654">
    <property type="entry name" value="LepA_IV"/>
</dbReference>
<dbReference type="InterPro" id="IPR009000">
    <property type="entry name" value="Transl_B-barrel_sf"/>
</dbReference>
<feature type="binding site" evidence="8">
    <location>
        <begin position="128"/>
        <end position="131"/>
    </location>
    <ligand>
        <name>GTP</name>
        <dbReference type="ChEBI" id="CHEBI:37565"/>
    </ligand>
</feature>
<comment type="caution">
    <text evidence="10">The sequence shown here is derived from an EMBL/GenBank/DDBJ whole genome shotgun (WGS) entry which is preliminary data.</text>
</comment>
<comment type="similarity">
    <text evidence="1 8">Belongs to the TRAFAC class translation factor GTPase superfamily. Classic translation factor GTPase family. LepA subfamily.</text>
</comment>
<dbReference type="InterPro" id="IPR035647">
    <property type="entry name" value="EFG_III/V"/>
</dbReference>
<evidence type="ECO:0000256" key="7">
    <source>
        <dbReference type="ARBA" id="ARBA00023136"/>
    </source>
</evidence>
<keyword evidence="11" id="KW-1185">Reference proteome</keyword>
<feature type="binding site" evidence="8">
    <location>
        <begin position="16"/>
        <end position="21"/>
    </location>
    <ligand>
        <name>GTP</name>
        <dbReference type="ChEBI" id="CHEBI:37565"/>
    </ligand>
</feature>
<dbReference type="EMBL" id="JAZDWZ010000003">
    <property type="protein sequence ID" value="MEE3928206.1"/>
    <property type="molecule type" value="Genomic_DNA"/>
</dbReference>
<dbReference type="PROSITE" id="PS00301">
    <property type="entry name" value="G_TR_1"/>
    <property type="match status" value="1"/>
</dbReference>
<dbReference type="InterPro" id="IPR006297">
    <property type="entry name" value="EF-4"/>
</dbReference>
<dbReference type="PANTHER" id="PTHR43512">
    <property type="entry name" value="TRANSLATION FACTOR GUF1-RELATED"/>
    <property type="match status" value="1"/>
</dbReference>
<dbReference type="InterPro" id="IPR013842">
    <property type="entry name" value="LepA_CTD"/>
</dbReference>
<dbReference type="NCBIfam" id="TIGR00231">
    <property type="entry name" value="small_GTP"/>
    <property type="match status" value="1"/>
</dbReference>
<gene>
    <name evidence="8 10" type="primary">lepA</name>
    <name evidence="10" type="ORF">V2E24_01270</name>
</gene>
<dbReference type="CDD" id="cd01890">
    <property type="entry name" value="LepA"/>
    <property type="match status" value="1"/>
</dbReference>
<dbReference type="PANTHER" id="PTHR43512:SF4">
    <property type="entry name" value="TRANSLATION FACTOR GUF1 HOMOLOG, CHLOROPLASTIC"/>
    <property type="match status" value="1"/>
</dbReference>
<dbReference type="Gene3D" id="3.40.50.300">
    <property type="entry name" value="P-loop containing nucleotide triphosphate hydrolases"/>
    <property type="match status" value="1"/>
</dbReference>
<dbReference type="NCBIfam" id="TIGR01393">
    <property type="entry name" value="lepA"/>
    <property type="match status" value="1"/>
</dbReference>
<comment type="function">
    <text evidence="8">Required for accurate and efficient protein synthesis under certain stress conditions. May act as a fidelity factor of the translation reaction, by catalyzing a one-codon backward translocation of tRNAs on improperly translocated ribosomes. Back-translocation proceeds from a post-translocation (POST) complex to a pre-translocation (PRE) complex, thus giving elongation factor G a second chance to translocate the tRNAs correctly. Binds to ribosomes in a GTP-dependent manner.</text>
</comment>
<sequence>MDKNKIKNFSIIAHIDHGKSTLADRILELTNTVSKRDLKEQFLDSMDLEKERGITIKLNAVQLKYKDYTFHLIDTPGHVDFNYEVSRSLKASEGALLVVDATQGIEAQTLANVYLAIENDLEIIPVINKIDLPSADVERVKKEIEDVIGISTENAVLVSAKTGVGVPDVLEAIEKFIPSPKNADDSKPLKALIFDSYFDPYRGVVMLVRIFEGVLKTGDQFKFMSNNKEYHVIELGVRNPYETKKDYLEAGEVGWVSAAIRDAKEVSVGDTITLVDNPTDTPLPGYKKMKPVVYTGFYPIDTKDYAELKESLEKISLSDSSITWEQETSKALGFGFRVGFLGMLHMEILQERLDREYKVGVIATSPSVEYNVYMTNGSVEKISNPSLLPDRTFIDHIEEPYIEAHIYLPNEYIGNAMELCQNKRGIYKDLVYIDNNRSQLIYELPLAETIFDFFDRLKSSTKGYASFEYEWIGYRESDLVKVDILLNGEKVDAFSIISHRDHAYPAARELCEKLKDAIPRQNFEVPVQAAIGGKIIARETIKAFRKDVTAKLYGGDVTRRQKLLKKQKEGKKRMKTLGSVEVPQEAFLSILKTNIDPKKN</sequence>
<dbReference type="Gene3D" id="3.30.70.240">
    <property type="match status" value="1"/>
</dbReference>
<dbReference type="InterPro" id="IPR038363">
    <property type="entry name" value="LepA_C_sf"/>
</dbReference>
<keyword evidence="3 8" id="KW-0547">Nucleotide-binding</keyword>
<dbReference type="SMART" id="SM00838">
    <property type="entry name" value="EFG_C"/>
    <property type="match status" value="1"/>
</dbReference>
<keyword evidence="4 8" id="KW-0378">Hydrolase</keyword>
<evidence type="ECO:0000313" key="10">
    <source>
        <dbReference type="EMBL" id="MEE3928206.1"/>
    </source>
</evidence>
<keyword evidence="5 8" id="KW-0648">Protein biosynthesis</keyword>
<dbReference type="Pfam" id="PF00009">
    <property type="entry name" value="GTP_EFTU"/>
    <property type="match status" value="1"/>
</dbReference>
<evidence type="ECO:0000256" key="1">
    <source>
        <dbReference type="ARBA" id="ARBA00005454"/>
    </source>
</evidence>
<dbReference type="Proteomes" id="UP001344817">
    <property type="component" value="Unassembled WGS sequence"/>
</dbReference>
<dbReference type="GO" id="GO:0016787">
    <property type="term" value="F:hydrolase activity"/>
    <property type="evidence" value="ECO:0007669"/>
    <property type="project" value="UniProtKB-KW"/>
</dbReference>
<evidence type="ECO:0000256" key="3">
    <source>
        <dbReference type="ARBA" id="ARBA00022741"/>
    </source>
</evidence>
<keyword evidence="7 8" id="KW-0472">Membrane</keyword>
<dbReference type="GO" id="GO:0003746">
    <property type="term" value="F:translation elongation factor activity"/>
    <property type="evidence" value="ECO:0007669"/>
    <property type="project" value="UniProtKB-KW"/>
</dbReference>